<dbReference type="CDD" id="cd01132">
    <property type="entry name" value="F1-ATPase_alpha_CD"/>
    <property type="match status" value="1"/>
</dbReference>
<protein>
    <submittedName>
        <fullName evidence="17">F0F1 ATP synthase subunit alpha</fullName>
    </submittedName>
</protein>
<dbReference type="InterPro" id="IPR033732">
    <property type="entry name" value="ATP_synth_F1_a_nt-bd_dom"/>
</dbReference>
<dbReference type="Gene3D" id="2.40.30.20">
    <property type="match status" value="1"/>
</dbReference>
<keyword evidence="8" id="KW-1278">Translocase</keyword>
<name>A0ABW9RRG0_9BACT</name>
<evidence type="ECO:0000256" key="8">
    <source>
        <dbReference type="ARBA" id="ARBA00022967"/>
    </source>
</evidence>
<evidence type="ECO:0000256" key="12">
    <source>
        <dbReference type="ARBA" id="ARBA00023310"/>
    </source>
</evidence>
<evidence type="ECO:0000256" key="2">
    <source>
        <dbReference type="ARBA" id="ARBA00004370"/>
    </source>
</evidence>
<reference evidence="17 18" key="1">
    <citation type="submission" date="2019-02" db="EMBL/GenBank/DDBJ databases">
        <authorList>
            <person name="Goldberg S.R."/>
            <person name="Haltli B.A."/>
            <person name="Correa H."/>
            <person name="Russell K.G."/>
        </authorList>
    </citation>
    <scope>NUCLEOTIDE SEQUENCE [LARGE SCALE GENOMIC DNA]</scope>
    <source>
        <strain evidence="17 18">JCM 16186</strain>
    </source>
</reference>
<dbReference type="SUPFAM" id="SSF50615">
    <property type="entry name" value="N-terminal domain of alpha and beta subunits of F1 ATP synthase"/>
    <property type="match status" value="1"/>
</dbReference>
<evidence type="ECO:0000256" key="9">
    <source>
        <dbReference type="ARBA" id="ARBA00023065"/>
    </source>
</evidence>
<evidence type="ECO:0000256" key="10">
    <source>
        <dbReference type="ARBA" id="ARBA00023136"/>
    </source>
</evidence>
<sequence>SAILREQLSGAKTEAELEEVGTVLEVGDGVARIYGLSKAQSGELLEFENGLRALVLNLEEDNVGAVLLGDYKDIKEGDTVKRTGRIASINVGDGMVGRVVDTLGNPIDGKGPIEGETFEMPLERKAPGVIYRQPVNEPLQTGIKAIDSMIPIGRGQRELIIGDRQTGKTAVAIDTIINQKEFYERGEPVFCIYVAVGQKASTVAGVVSALEKAGAMDYSVVVSASAADPAPMQFFAPFTGAAIGEFFRDTGRPALVIYDDLSKQAVAYREVSLLLRRPPGREAYPGDVFYLHSRLLERAAKISQNDSIAQAMNDLPESLKGRVKGGGSLTALPIIETQAGDVSAYIPTNVISITDGQIFLETNLFNSGIRPAINVGISVSRVGGSAQIKSMKKVAGTLKLDQAQFRELEAFAKFGSDLDAATKLTIERGRRNLEILKQAQYSPVPVEEQVAIIYVSTKGMIDDVPVDKVREFERNFLDMLRNKHKDVLDSLRAGKLEDSTTDTLAKVAKDLAKEYAH</sequence>
<keyword evidence="10" id="KW-0472">Membrane</keyword>
<feature type="domain" description="ATPase F1/V1/A1 complex alpha/beta subunit N-terminal" evidence="16">
    <location>
        <begin position="18"/>
        <end position="84"/>
    </location>
</feature>
<dbReference type="InterPro" id="IPR036121">
    <property type="entry name" value="ATPase_F1/V1/A1_a/bsu_N_sf"/>
</dbReference>
<comment type="subcellular location">
    <subcellularLocation>
        <location evidence="2">Membrane</location>
    </subcellularLocation>
</comment>
<keyword evidence="18" id="KW-1185">Reference proteome</keyword>
<dbReference type="PROSITE" id="PS00152">
    <property type="entry name" value="ATPASE_ALPHA_BETA"/>
    <property type="match status" value="1"/>
</dbReference>
<evidence type="ECO:0000256" key="6">
    <source>
        <dbReference type="ARBA" id="ARBA00022781"/>
    </source>
</evidence>
<feature type="non-terminal residue" evidence="17">
    <location>
        <position position="1"/>
    </location>
</feature>
<dbReference type="Pfam" id="PF02874">
    <property type="entry name" value="ATP-synt_ab_N"/>
    <property type="match status" value="1"/>
</dbReference>
<dbReference type="InterPro" id="IPR005294">
    <property type="entry name" value="ATP_synth_F1_asu"/>
</dbReference>
<dbReference type="NCBIfam" id="TIGR00962">
    <property type="entry name" value="atpA"/>
    <property type="match status" value="1"/>
</dbReference>
<dbReference type="InterPro" id="IPR004100">
    <property type="entry name" value="ATPase_F1/V1/A1_a/bsu_N"/>
</dbReference>
<dbReference type="InterPro" id="IPR023366">
    <property type="entry name" value="ATP_synth_asu-like_sf"/>
</dbReference>
<dbReference type="RefSeq" id="WP_155173469.1">
    <property type="nucleotide sequence ID" value="NZ_SMLW01000582.1"/>
</dbReference>
<dbReference type="CDD" id="cd18116">
    <property type="entry name" value="ATP-synt_F1_alpha_N"/>
    <property type="match status" value="1"/>
</dbReference>
<feature type="domain" description="ATP synthase alpha subunit C-terminal" evidence="15">
    <location>
        <begin position="387"/>
        <end position="510"/>
    </location>
</feature>
<keyword evidence="11" id="KW-0139">CF(1)</keyword>
<dbReference type="EMBL" id="SMLW01000582">
    <property type="protein sequence ID" value="MTI26455.1"/>
    <property type="molecule type" value="Genomic_DNA"/>
</dbReference>
<keyword evidence="7" id="KW-0067">ATP-binding</keyword>
<dbReference type="PIRSF" id="PIRSF039088">
    <property type="entry name" value="F_ATPase_subunit_alpha"/>
    <property type="match status" value="1"/>
</dbReference>
<dbReference type="Proteomes" id="UP000798808">
    <property type="component" value="Unassembled WGS sequence"/>
</dbReference>
<evidence type="ECO:0000259" key="16">
    <source>
        <dbReference type="Pfam" id="PF02874"/>
    </source>
</evidence>
<gene>
    <name evidence="17" type="ORF">E1163_15965</name>
</gene>
<dbReference type="SUPFAM" id="SSF52540">
    <property type="entry name" value="P-loop containing nucleoside triphosphate hydrolases"/>
    <property type="match status" value="1"/>
</dbReference>
<keyword evidence="9" id="KW-0406">Ion transport</keyword>
<dbReference type="InterPro" id="IPR038376">
    <property type="entry name" value="ATP_synth_asu_C_sf"/>
</dbReference>
<evidence type="ECO:0000256" key="11">
    <source>
        <dbReference type="ARBA" id="ARBA00023196"/>
    </source>
</evidence>
<dbReference type="InterPro" id="IPR020003">
    <property type="entry name" value="ATPase_a/bsu_AS"/>
</dbReference>
<organism evidence="17 18">
    <name type="scientific">Fulvivirga kasyanovii</name>
    <dbReference type="NCBI Taxonomy" id="396812"/>
    <lineage>
        <taxon>Bacteria</taxon>
        <taxon>Pseudomonadati</taxon>
        <taxon>Bacteroidota</taxon>
        <taxon>Cytophagia</taxon>
        <taxon>Cytophagales</taxon>
        <taxon>Fulvivirgaceae</taxon>
        <taxon>Fulvivirga</taxon>
    </lineage>
</organism>
<evidence type="ECO:0000259" key="14">
    <source>
        <dbReference type="Pfam" id="PF00006"/>
    </source>
</evidence>
<dbReference type="PANTHER" id="PTHR48082:SF2">
    <property type="entry name" value="ATP SYNTHASE SUBUNIT ALPHA, MITOCHONDRIAL"/>
    <property type="match status" value="1"/>
</dbReference>
<comment type="subunit">
    <text evidence="13">F-type ATPases have 2 components, CF(1) - the catalytic core - and CF(0) - the membrane proton channel. CF(1) has five subunits: alpha(3), beta(3), gamma(1), delta(1), epsilon(1). CF(0) has four main subunits: a(1), b(1), b'(1) and c(9-12).</text>
</comment>
<evidence type="ECO:0000256" key="13">
    <source>
        <dbReference type="ARBA" id="ARBA00026013"/>
    </source>
</evidence>
<evidence type="ECO:0000313" key="17">
    <source>
        <dbReference type="EMBL" id="MTI26455.1"/>
    </source>
</evidence>
<keyword evidence="6" id="KW-0375">Hydrogen ion transport</keyword>
<comment type="similarity">
    <text evidence="3">Belongs to the ATPase alpha/beta chains family.</text>
</comment>
<comment type="function">
    <text evidence="1">Produces ATP from ADP in the presence of a proton gradient across the membrane. The alpha chain is a regulatory subunit.</text>
</comment>
<proteinExistence type="inferred from homology"/>
<evidence type="ECO:0000256" key="4">
    <source>
        <dbReference type="ARBA" id="ARBA00022448"/>
    </source>
</evidence>
<evidence type="ECO:0000313" key="18">
    <source>
        <dbReference type="Proteomes" id="UP000798808"/>
    </source>
</evidence>
<dbReference type="Pfam" id="PF00306">
    <property type="entry name" value="ATP-synt_ab_C"/>
    <property type="match status" value="1"/>
</dbReference>
<dbReference type="Gene3D" id="3.40.50.300">
    <property type="entry name" value="P-loop containing nucleotide triphosphate hydrolases"/>
    <property type="match status" value="1"/>
</dbReference>
<dbReference type="SUPFAM" id="SSF47917">
    <property type="entry name" value="C-terminal domain of alpha and beta subunits of F1 ATP synthase"/>
    <property type="match status" value="1"/>
</dbReference>
<accession>A0ABW9RRG0</accession>
<dbReference type="NCBIfam" id="NF009884">
    <property type="entry name" value="PRK13343.1"/>
    <property type="match status" value="1"/>
</dbReference>
<comment type="caution">
    <text evidence="17">The sequence shown here is derived from an EMBL/GenBank/DDBJ whole genome shotgun (WGS) entry which is preliminary data.</text>
</comment>
<keyword evidence="5" id="KW-0547">Nucleotide-binding</keyword>
<dbReference type="InterPro" id="IPR000793">
    <property type="entry name" value="ATP_synth_asu_C"/>
</dbReference>
<dbReference type="HAMAP" id="MF_01346">
    <property type="entry name" value="ATP_synth_alpha_bact"/>
    <property type="match status" value="1"/>
</dbReference>
<evidence type="ECO:0000256" key="3">
    <source>
        <dbReference type="ARBA" id="ARBA00008936"/>
    </source>
</evidence>
<dbReference type="Gene3D" id="1.20.150.20">
    <property type="entry name" value="ATP synthase alpha/beta chain, C-terminal domain"/>
    <property type="match status" value="1"/>
</dbReference>
<dbReference type="InterPro" id="IPR000194">
    <property type="entry name" value="ATPase_F1/V1/A1_a/bsu_nucl-bd"/>
</dbReference>
<evidence type="ECO:0000256" key="7">
    <source>
        <dbReference type="ARBA" id="ARBA00022840"/>
    </source>
</evidence>
<dbReference type="Pfam" id="PF00006">
    <property type="entry name" value="ATP-synt_ab"/>
    <property type="match status" value="1"/>
</dbReference>
<evidence type="ECO:0000256" key="1">
    <source>
        <dbReference type="ARBA" id="ARBA00003784"/>
    </source>
</evidence>
<keyword evidence="12" id="KW-0066">ATP synthesis</keyword>
<evidence type="ECO:0000259" key="15">
    <source>
        <dbReference type="Pfam" id="PF00306"/>
    </source>
</evidence>
<dbReference type="PANTHER" id="PTHR48082">
    <property type="entry name" value="ATP SYNTHASE SUBUNIT ALPHA, MITOCHONDRIAL"/>
    <property type="match status" value="1"/>
</dbReference>
<dbReference type="InterPro" id="IPR027417">
    <property type="entry name" value="P-loop_NTPase"/>
</dbReference>
<feature type="domain" description="ATPase F1/V1/A1 complex alpha/beta subunit nucleotide-binding" evidence="14">
    <location>
        <begin position="142"/>
        <end position="380"/>
    </location>
</feature>
<keyword evidence="4" id="KW-0813">Transport</keyword>
<dbReference type="CDD" id="cd18113">
    <property type="entry name" value="ATP-synt_F1_alpha_C"/>
    <property type="match status" value="1"/>
</dbReference>
<evidence type="ECO:0000256" key="5">
    <source>
        <dbReference type="ARBA" id="ARBA00022741"/>
    </source>
</evidence>